<name>A0ABQ6NR16_9BACL</name>
<protein>
    <submittedName>
        <fullName evidence="2">Uncharacterized protein</fullName>
    </submittedName>
</protein>
<evidence type="ECO:0000256" key="1">
    <source>
        <dbReference type="SAM" id="MobiDB-lite"/>
    </source>
</evidence>
<sequence length="53" mass="5873">MNLARQQRLIGTAETNRMGDAADTYPPGRHNEVPLPAEMDNLAMHAEIRIGID</sequence>
<keyword evidence="3" id="KW-1185">Reference proteome</keyword>
<feature type="region of interest" description="Disordered" evidence="1">
    <location>
        <begin position="1"/>
        <end position="35"/>
    </location>
</feature>
<evidence type="ECO:0000313" key="2">
    <source>
        <dbReference type="EMBL" id="GMK46984.1"/>
    </source>
</evidence>
<proteinExistence type="predicted"/>
<dbReference type="Proteomes" id="UP001285921">
    <property type="component" value="Unassembled WGS sequence"/>
</dbReference>
<evidence type="ECO:0000313" key="3">
    <source>
        <dbReference type="Proteomes" id="UP001285921"/>
    </source>
</evidence>
<gene>
    <name evidence="2" type="ORF">PghCCS26_41130</name>
</gene>
<accession>A0ABQ6NR16</accession>
<organism evidence="2 3">
    <name type="scientific">Paenibacillus glycanilyticus</name>
    <dbReference type="NCBI Taxonomy" id="126569"/>
    <lineage>
        <taxon>Bacteria</taxon>
        <taxon>Bacillati</taxon>
        <taxon>Bacillota</taxon>
        <taxon>Bacilli</taxon>
        <taxon>Bacillales</taxon>
        <taxon>Paenibacillaceae</taxon>
        <taxon>Paenibacillus</taxon>
    </lineage>
</organism>
<dbReference type="EMBL" id="BTCL01000016">
    <property type="protein sequence ID" value="GMK46984.1"/>
    <property type="molecule type" value="Genomic_DNA"/>
</dbReference>
<comment type="caution">
    <text evidence="2">The sequence shown here is derived from an EMBL/GenBank/DDBJ whole genome shotgun (WGS) entry which is preliminary data.</text>
</comment>
<reference evidence="2 3" key="1">
    <citation type="submission" date="2023-05" db="EMBL/GenBank/DDBJ databases">
        <title>Draft genome of Paenibacillus sp. CCS26.</title>
        <authorList>
            <person name="Akita H."/>
            <person name="Shinto Y."/>
            <person name="Kimura Z."/>
        </authorList>
    </citation>
    <scope>NUCLEOTIDE SEQUENCE [LARGE SCALE GENOMIC DNA]</scope>
    <source>
        <strain evidence="2 3">CCS26</strain>
    </source>
</reference>